<dbReference type="KEGG" id="pcre:NCTC12858_01808"/>
<evidence type="ECO:0000313" key="2">
    <source>
        <dbReference type="Proteomes" id="UP000249300"/>
    </source>
</evidence>
<protein>
    <submittedName>
        <fullName evidence="1">Uncharacterized protein</fullName>
    </submittedName>
</protein>
<reference evidence="1 2" key="1">
    <citation type="submission" date="2018-06" db="EMBL/GenBank/DDBJ databases">
        <authorList>
            <consortium name="Pathogen Informatics"/>
            <person name="Doyle S."/>
        </authorList>
    </citation>
    <scope>NUCLEOTIDE SEQUENCE [LARGE SCALE GENOMIC DNA]</scope>
    <source>
        <strain evidence="1 2">NCTC12858</strain>
    </source>
</reference>
<gene>
    <name evidence="1" type="ORF">NCTC12858_01808</name>
</gene>
<name>A0A2X4Q007_9PORP</name>
<evidence type="ECO:0000313" key="1">
    <source>
        <dbReference type="EMBL" id="SQH73929.1"/>
    </source>
</evidence>
<dbReference type="EMBL" id="LS483447">
    <property type="protein sequence ID" value="SQH73929.1"/>
    <property type="molecule type" value="Genomic_DNA"/>
</dbReference>
<keyword evidence="2" id="KW-1185">Reference proteome</keyword>
<sequence>MHPKNPNVDNNAANAVLCSGMKKLRRRNPCKDFFSEVFYSLR</sequence>
<dbReference type="AlphaFoldDB" id="A0A2X4Q007"/>
<proteinExistence type="predicted"/>
<accession>A0A2X4Q007</accession>
<organism evidence="1 2">
    <name type="scientific">Porphyromonas crevioricanis</name>
    <dbReference type="NCBI Taxonomy" id="393921"/>
    <lineage>
        <taxon>Bacteria</taxon>
        <taxon>Pseudomonadati</taxon>
        <taxon>Bacteroidota</taxon>
        <taxon>Bacteroidia</taxon>
        <taxon>Bacteroidales</taxon>
        <taxon>Porphyromonadaceae</taxon>
        <taxon>Porphyromonas</taxon>
    </lineage>
</organism>
<dbReference type="Proteomes" id="UP000249300">
    <property type="component" value="Chromosome 1"/>
</dbReference>